<dbReference type="EMBL" id="MDET01000012">
    <property type="protein sequence ID" value="OQM75849.1"/>
    <property type="molecule type" value="Genomic_DNA"/>
</dbReference>
<protein>
    <submittedName>
        <fullName evidence="3">Oxidoreductase</fullName>
    </submittedName>
</protein>
<evidence type="ECO:0000313" key="3">
    <source>
        <dbReference type="EMBL" id="OQM75849.1"/>
    </source>
</evidence>
<dbReference type="SUPFAM" id="SSF51735">
    <property type="entry name" value="NAD(P)-binding Rossmann-fold domains"/>
    <property type="match status" value="1"/>
</dbReference>
<keyword evidence="4" id="KW-1185">Reference proteome</keyword>
<keyword evidence="2" id="KW-0560">Oxidoreductase</keyword>
<evidence type="ECO:0000256" key="2">
    <source>
        <dbReference type="ARBA" id="ARBA00023002"/>
    </source>
</evidence>
<evidence type="ECO:0000313" key="4">
    <source>
        <dbReference type="Proteomes" id="UP000191905"/>
    </source>
</evidence>
<dbReference type="Gene3D" id="3.40.50.720">
    <property type="entry name" value="NAD(P)-binding Rossmann-like Domain"/>
    <property type="match status" value="1"/>
</dbReference>
<proteinExistence type="inferred from homology"/>
<evidence type="ECO:0000256" key="1">
    <source>
        <dbReference type="ARBA" id="ARBA00006484"/>
    </source>
</evidence>
<comment type="caution">
    <text evidence="3">The sequence shown here is derived from an EMBL/GenBank/DDBJ whole genome shotgun (WGS) entry which is preliminary data.</text>
</comment>
<dbReference type="RefSeq" id="WP_080919398.1">
    <property type="nucleotide sequence ID" value="NZ_MDET01000012.1"/>
</dbReference>
<accession>A0A1V8RS74</accession>
<dbReference type="PRINTS" id="PR00081">
    <property type="entry name" value="GDHRDH"/>
</dbReference>
<dbReference type="GO" id="GO:0016491">
    <property type="term" value="F:oxidoreductase activity"/>
    <property type="evidence" value="ECO:0007669"/>
    <property type="project" value="UniProtKB-KW"/>
</dbReference>
<dbReference type="AlphaFoldDB" id="A0A1V8RS74"/>
<reference evidence="3 4" key="1">
    <citation type="journal article" date="2016" name="Int. J. Syst. Evol. Microbiol.">
        <title>Pseudaminobacter manganicus sp. nov., isolated from sludge of a manganese mine.</title>
        <authorList>
            <person name="Li J."/>
            <person name="Huang J."/>
            <person name="Liao S."/>
            <person name="Wang G."/>
        </authorList>
    </citation>
    <scope>NUCLEOTIDE SEQUENCE [LARGE SCALE GENOMIC DNA]</scope>
    <source>
        <strain evidence="3 4">JH-7</strain>
    </source>
</reference>
<dbReference type="InterPro" id="IPR036291">
    <property type="entry name" value="NAD(P)-bd_dom_sf"/>
</dbReference>
<gene>
    <name evidence="3" type="ORF">BFN67_02785</name>
</gene>
<comment type="similarity">
    <text evidence="1">Belongs to the short-chain dehydrogenases/reductases (SDR) family.</text>
</comment>
<organism evidence="3 4">
    <name type="scientific">Manganibacter manganicus</name>
    <dbReference type="NCBI Taxonomy" id="1873176"/>
    <lineage>
        <taxon>Bacteria</taxon>
        <taxon>Pseudomonadati</taxon>
        <taxon>Pseudomonadota</taxon>
        <taxon>Alphaproteobacteria</taxon>
        <taxon>Hyphomicrobiales</taxon>
        <taxon>Phyllobacteriaceae</taxon>
        <taxon>Manganibacter</taxon>
    </lineage>
</organism>
<dbReference type="PANTHER" id="PTHR44196:SF1">
    <property type="entry name" value="DEHYDROGENASE_REDUCTASE SDR FAMILY MEMBER 7B"/>
    <property type="match status" value="1"/>
</dbReference>
<dbReference type="Proteomes" id="UP000191905">
    <property type="component" value="Unassembled WGS sequence"/>
</dbReference>
<dbReference type="InterPro" id="IPR002347">
    <property type="entry name" value="SDR_fam"/>
</dbReference>
<sequence length="277" mass="30293">MTLYRADPKDGVAWITGGSSGLGRALAKQLASDGYVVAVTAREEDPIDILVAEAGSLPGRIVPCPCDVTDEKRMAETVAMIENQLGPIALAIFNAGAYVPIAGENLSVRKFRNLYNVNVLGIVHGLVPMVRQMQQRGQGQIVLVGSISAYFGWPTTAAYGATKAAINLMAQSLKFDFDKINIRIQVINPGFIDTPLTRGNGVRMPALMKPADAARRAARAIQRGGFETTFPRRLTLGLKLLNLLPRPVCHWTIERLTGWRKRPLSFGRDPRKCREDL</sequence>
<dbReference type="STRING" id="1873176.BFN67_02785"/>
<dbReference type="GO" id="GO:0016020">
    <property type="term" value="C:membrane"/>
    <property type="evidence" value="ECO:0007669"/>
    <property type="project" value="TreeGrafter"/>
</dbReference>
<dbReference type="OrthoDB" id="335726at2"/>
<dbReference type="Pfam" id="PF00106">
    <property type="entry name" value="adh_short"/>
    <property type="match status" value="1"/>
</dbReference>
<dbReference type="PANTHER" id="PTHR44196">
    <property type="entry name" value="DEHYDROGENASE/REDUCTASE SDR FAMILY MEMBER 7B"/>
    <property type="match status" value="1"/>
</dbReference>
<name>A0A1V8RS74_9HYPH</name>